<evidence type="ECO:0000313" key="7">
    <source>
        <dbReference type="Proteomes" id="UP000509510"/>
    </source>
</evidence>
<dbReference type="GO" id="GO:0043041">
    <property type="term" value="P:amino acid activation for nonribosomal peptide biosynthetic process"/>
    <property type="evidence" value="ECO:0007669"/>
    <property type="project" value="TreeGrafter"/>
</dbReference>
<dbReference type="FunFam" id="1.10.1200.10:FF:000005">
    <property type="entry name" value="Nonribosomal peptide synthetase 1"/>
    <property type="match status" value="1"/>
</dbReference>
<evidence type="ECO:0000256" key="1">
    <source>
        <dbReference type="ARBA" id="ARBA00022450"/>
    </source>
</evidence>
<dbReference type="GO" id="GO:0016874">
    <property type="term" value="F:ligase activity"/>
    <property type="evidence" value="ECO:0007669"/>
    <property type="project" value="UniProtKB-KW"/>
</dbReference>
<dbReference type="InterPro" id="IPR036736">
    <property type="entry name" value="ACP-like_sf"/>
</dbReference>
<dbReference type="InterPro" id="IPR020806">
    <property type="entry name" value="PKS_PP-bd"/>
</dbReference>
<dbReference type="InterPro" id="IPR020845">
    <property type="entry name" value="AMP-binding_CS"/>
</dbReference>
<dbReference type="InterPro" id="IPR009081">
    <property type="entry name" value="PP-bd_ACP"/>
</dbReference>
<gene>
    <name evidence="6" type="ORF">TRUGW13939_08034</name>
</gene>
<dbReference type="SUPFAM" id="SSF56801">
    <property type="entry name" value="Acetyl-CoA synthetase-like"/>
    <property type="match status" value="4"/>
</dbReference>
<dbReference type="GO" id="GO:0044550">
    <property type="term" value="P:secondary metabolite biosynthetic process"/>
    <property type="evidence" value="ECO:0007669"/>
    <property type="project" value="TreeGrafter"/>
</dbReference>
<evidence type="ECO:0000256" key="4">
    <source>
        <dbReference type="SAM" id="Coils"/>
    </source>
</evidence>
<dbReference type="Proteomes" id="UP000509510">
    <property type="component" value="Chromosome IV"/>
</dbReference>
<dbReference type="Pfam" id="PF00501">
    <property type="entry name" value="AMP-binding"/>
    <property type="match status" value="4"/>
</dbReference>
<evidence type="ECO:0000256" key="3">
    <source>
        <dbReference type="ARBA" id="ARBA00022598"/>
    </source>
</evidence>
<dbReference type="Gene3D" id="1.10.1200.10">
    <property type="entry name" value="ACP-like"/>
    <property type="match status" value="4"/>
</dbReference>
<dbReference type="SUPFAM" id="SSF52777">
    <property type="entry name" value="CoA-dependent acyltransferases"/>
    <property type="match status" value="14"/>
</dbReference>
<dbReference type="Gene3D" id="3.30.300.30">
    <property type="match status" value="4"/>
</dbReference>
<dbReference type="OrthoDB" id="416786at2759"/>
<keyword evidence="1" id="KW-0596">Phosphopantetheine</keyword>
<dbReference type="PROSITE" id="PS00455">
    <property type="entry name" value="AMP_BINDING"/>
    <property type="match status" value="4"/>
</dbReference>
<dbReference type="SUPFAM" id="SSF47336">
    <property type="entry name" value="ACP-like"/>
    <property type="match status" value="4"/>
</dbReference>
<dbReference type="InterPro" id="IPR045851">
    <property type="entry name" value="AMP-bd_C_sf"/>
</dbReference>
<keyword evidence="3" id="KW-0436">Ligase</keyword>
<keyword evidence="4" id="KW-0175">Coiled coil</keyword>
<dbReference type="PROSITE" id="PS50075">
    <property type="entry name" value="CARRIER"/>
    <property type="match status" value="4"/>
</dbReference>
<keyword evidence="2" id="KW-0597">Phosphoprotein</keyword>
<feature type="coiled-coil region" evidence="4">
    <location>
        <begin position="132"/>
        <end position="163"/>
    </location>
</feature>
<dbReference type="InterPro" id="IPR023213">
    <property type="entry name" value="CAT-like_dom_sf"/>
</dbReference>
<dbReference type="PROSITE" id="PS00012">
    <property type="entry name" value="PHOSPHOPANTETHEINE"/>
    <property type="match status" value="1"/>
</dbReference>
<sequence>MAPAVIQQGNYHDHSSGTEIANCKHQISPQHVDMRQQRQEQQNPDFIVSSYSMDRKETEALISSSCNGALNTETMELVIAAAIDAFKLVFTDLELLAILYEVDTDVVSGGASRKIRPLALNRAITAGNSYANEEKLGEKESELEEKEEAVREKEEELKETITVVKDAYRRDPAEEWKSSQYPTEGIEILFRAFSNDVKELGGTSLLKNNYKAPMAKLDIATILEQGLLCIKIKYLAANTTMQECIGRWITAFEQSLRSVIHLTQTLEQEIPHPTLQDYPLLQLQTDAELEEVMESCRSQLRGRQLVEIEDIFPCTPMQEGMLVSNLRAAHLYQVRGTKEIKPKYRIGSIDISTLQEGWHEVVQRHQILRTVFVQAKVGKRSFLQVVLKSPMSMMKSVSVVDYENESQMLDDDHIQLPGLDMPQQHFKICRVADGGRLFCRVYMHHAIIDGFSMSLLFRDLTQAIDGTLAYEAEPQQYKAFVSYLGEQDRHASLSFWNNFLSGASACKLSSFSGGYPGATNVLRRHVTWTATQTSTIRKVCKHIGISPASFFRSIWALVLRCYAGSDDVCFGTISSGRLIPVTGNTSVVGPMIANVTCRAQMTASMSITTLLKTMMKDYGRSLPFQHCSLAEITHSQGLGGSPLFNTVVNFLAGHPKDDLLETALCTLEYVEFYDPSDYDIILEIVDESSIMSMSFNTWRSFIQEDEVECIIGTFSQAIASVVADPDQTIGGLSLFSPADISKVQSWSKYQPPPIYSTIHEQVSRQAALNPAKMAVCSTSLNLTYGELDSLSDCLAHMLVESGAGRGSVVPFCMEKSVWATVAMLGVLKAGAAFVPLEQAHPIARLEWFIDEIGADIIICSSDTLQKVQGLYKNRSSAQNRLKVVLVEDATSRTPSPASLLPSVDPHDTAYIIFTSGSTGNPKGVVVSHKAACGSMAQCAEAFQMDSKSRVLQFSAYTWDAIVCEIFSTLDCGGIVFVPNEVERMDGLVEFIEKMKLNWLFLTPIVLRLIPPEKVTQKLTIITIGELLGQDLIEMWHEKALLINAYGPTEICVACTAGVVKKGASGRSIGKPFGSRAWVVLPEDHNRLSPLGSIGELLIEGPNLAQGYFKDEQKTAASFHSNPPRWAAQFDLETSCRFFQTGDLVRQNIEDGSLMFVARKDTQIKINGQRVELGEVEHHLLNSESTSIRDAMAMVPKDGPWKGKLVAVLSLPHYGTSTKTNTIPLVSPSLHNEVAKEIVRSRRRLEDSLPAYMVPTFWIPLTELPVLYSGKIDRSQVSRWLSEPDEKNKEQIQAWVDSIHTLDEHQKHPTTPAQEKLQRIWANVLHLPAGKVGVDRSFLSLGGDSILAITVATQSRAAGIPVIVQDLLRRKTLEELAPAAEIEAPGLQEPNSEQSSKLSSAQAFYLAAGQDQLIHPGLLISLRQSVESDEVLAAVKILVDRHPTLRARFEQNGDEDCKWTQRLVHDVQDSWISHSHQLDSAEEIEMVYASSQSDVAIQPGPVFSVNLIHIQRKVPCDYILFTANALVADIESWRIIFEDLENILQTGAPLQSTSMPFLDWIDRQPITAEAALSTEVNPDDWGLKAGYYNDLAVADFSMSQDETELLLTSCNRALRTAPTDLIIAAVLDAFEHVFTDRKLPTVFSEQDARQPLQGNMNIARTVGLFTKIFPISLQPEDTAEQQHELGNSSIRETIIKVKDCLMAAKRTHWSGKAISASHEPMEILFRAFSTFQNLGGEGTMLQARILAEQRHVASLAVFEFSPSLKQDSLVIKLSYPSCILLHEKISEWMEHSKYSLQALIRLTKSLESQPTLQDYPLLELTSYSNLDKVAKSCQMQLGLHNLAEIEDIYPCSPMQEGIILAQAKTSLSIYDQRLTWKIQNSDVDLCKLQNAWQTLVDRHTMLRTVFIEYPLQEHHAVQVVFRQFTAKISRIECKDIEEFRITQANRPESQSKVLHDLVICETQDGNFYCALSFNHILGDASSVHLIVRELQLAYEGHLEWATPSPYAEFVSYLTRQNSRAVYQYWETALAGVEACAFQKLTDIDHDILQLESSSISEQVLQMTPHQIRRLRRLGTEFGITTAMLSNTIWAIILRTFLGREDVCFGYLASGRDIDLAGVETMVGPLVTLLVCHVNIHSTTRLLDLARAIQDNYLQSLPAQHYSLAEVYHLLGLQGEHLFNTVVNVVPTRVSIEPGKQLSNESLVMVPVEIVNPSEFDIALDVIYTDSEAKMVLSYRQEYLSESLASSIIATISRIMDALLESPELEVGQLKLCDELQQQSMSTWEPSDDIESQICLHETIEERTKETPDVEAVCAHDGNFSYHEVSSLSNQLAHSLVALGVGPNICVPFCFEKSKWAVIAIIGILKAGGCCVPLDPSYPEARLKYMVDLTDAFIILASEEHAGLVKHLASNSLVVSPSFFTFPKNTDTPPVTGVRASDPCYIIFSSGTTGEPKGSVLEHQSIQASSRILDNKLNFGRHSRVLQFSSYVFDVSIEEVVCTLMFGGCVCILSEDDRLNNLALAMERMQINWIDFTPTLLRTLTPAEVPHLKTLCLGGELLGDDLIRLWSNSVDMFNIFGPSECSITLTSSKKLEPGDSGTNIGRGYKCRFWIVDPKSHHVMSPIGAIGEMLVEGGQVGREYYKNPSQTAAAFIKNPEWSLKSPNSSDRRMYKTGDLARFDQWGNLVYLGRKDQQVKIRGQRVELGEIEFHLARHAAINSAVAVVPSRGWSKGSLVAIVVLDILKDVGTDKEPLMIYKEALLHGSNELAEISASLQVALPRHMVPSTIIPVYSLPLLLSGKVNRRAIKQWVEGMDKETSELLRGGAEIADAPSTELEEQLQAIWSQALDLPSRLIGVNMSFLSLGGDSISAVKVASLSRASGIAVTVQDLLRRKTIAELAFSTGAEGGKSAQQEETLERASKLSPIQALQLVEKQDQFAHSLLLSMTRHFEVDVIMAAIQLLVNRHSMLRARFWRDSDGEWKQRLVADGLKSWTWRTHQLETFEEIQNVWASNQISAGVEDSTVFFSDLFQTKNGADYILLMANRLVVDLESWRIIFEDLEEILRTGGALQQPLSLSYQSWLNRKSSKSETAPSLDEISRFWGLEAFDGGEFQASFSMNEGETQSLMTSCNSAFSTMPIELIMAAVLDAFERVFNNRDLPNIFIEGSGRENSDLDVDRTVGLFKNSYSIAIQRAKTTIGQYDSSRTRLVEMIKIVKDACRSHGNKAASSNEPMEIIFRAFNDLQRLAGDILHVVPVPHQRLTTSDTVRRTALFEVSTAWEQGILAVRINYPARTLQHEQITRWIKECQDSIRFVIHLTTTMEPEATLHDYPLLQLPSYSALDEVISNCHSQLGVYKFAEIEDIYPCSPMQEGMLLAQSKSTNLYNSHILWKVKNPSGKVNTYNIQRAWQAIVQRHQILRTLFIEATGAAGTFLQVVLSEQNSCIQCLEVDGLDDIPLTTGAEENNNQNTNSDSQFALFQTATGDIYIRLAVNHAIYDADSFVILVRDFILELNDSPLSKDVPLYRDFIAHLIDQQPKSVASHWQDQLTGASACRFPVLRSADFTNSTYDRKQVILPAEQVLSIRKFCREANVTLSTFFRALWVTILKGFTGSDDTCFGTVASGRDIPVPEAQNIMGPMITLIVCRTQLDASMSFLAVLESMQNSYLSNLPFQHVSLAKIYHSLGLRSGEQLFNTIVNFLGRVSQITPNYDESWAVLEEVSGGGTIEYDITFTIEELPTTIAVSLDYWSSCLSGEQAESVMGTICQAITSILKDPQQRIGDISLFSPADASRVKDWYKPEINYPVTDTIHGRIERQAILQPTKLAVCTTGLSFTYEELNDLANRLAFKLMQLGVGRGSIVPFCMEKSVWPTVAMLGVLKTGAAFVPLDPSHPLSRLGFLVNETEATVLLCSHNTYEKAQSIDRHGLNVMVVEDIANTTTPSVSSLPQINPSETAYIIFTSGSTGIPKGVVVSHQAACGSLVECAKAFQLDNNSKSLQFSAYTWDAMICEIYATLDCGGTIFVPDETERLDGLVDYIKATSLNWLFLTPTVLRLIPPQRLEDQKLTIITIGELLGQDLIERWHNKAVLINAYGPTETCVACTAGVIQSVDKTLSNYIGKPFGSRAWVTAPGYHDILSPIGGVGELIIEGPNLADGYYRDVSKTAELFIDRPQWASETSHQFYKTGDLVRQNLDGSLIFMGRKDTQIKINGQRVELEEVEHHLSGMEGIEHAVALAPREGLLKGKLVTVFSASQHNSTTTEDSAQALAQIPLVAPSVHSNLVHEVLQFRKQLEEKLPIYMVPTVWIPLTHLPSLSSGKKDRSQIYQWLTQADAPAWAINDDALGQLQPATPAEFKLQQIWADVLNLPVAKVGTDRSFLGLGGDSISAMEVAWQSRADGHAVTVTVQDLLRRKTIVELASMAGAEATPRAISAEEPALKQASGLSPAEAEALQVFPLLKLPSLTARDEVLNSCCSQVGIQPADIEDIYPCSPMQEGILIAQARSSKVYDQRLTWKISSPIADTRHTAFKLQNAWQDLVNRHAILRTAFIEYPLQGHHFVQVVLHQFSAKVSQIEIEEYRSFDSSASPLLALHKVPHHLTISKTQNEVYCTLDFNHALSDATSVQIMIHELCLAYDGQLEPSAPSYASFISHLAGQDSREVQFYWERALSGVEACTFPKQGHSDENSLSRVQESLKLNAHQVGQLYRLCSESEITIAALSSTIWAVVLSLFLGREDVCFGYLASGRDIDVEGIQHMLGPLVTLLVYHTNISHSSTQRLSDLARMIQGDYLQSLPSQHYSLAKVYHALGMLGDRLFNTVVNVLYSSTSRKESSTQALSMVPIDAVTPSEFEISLDVVYSDTEATISLSYSSDYLSKGLASSVMTIFARIVDSLLANPTIEVGQLAVCNELEQEVLSTPSDNVVQICLHEIIKRQTLENPLAQAVCAHDGDLSYQKLWSLTNQLSRHLIALGVKPNTYVPFCFEKSKWSIVAILSILKAGGCCVPLDPTYPKSRLEYMVNLVDSTIMLTSAKNVDLVQHMVSNLLVVDQTYFVAHSEDEDVSPVTSVKPNDAAYIIFTSGTTGEPKASVLEHQSIEAFSQVLGNSLNVNAQSRVLQFASFVFDLSIEEILGTLIHGGCVCVPSDGERLDDLPSTMERLQVNWANLTPTVLRTLAPASVPHLKTVVSAGEPLGDDLIKTWASIPGIDMFNTYGPSECTVAATITGKIRQNDSGMNIGKGRSCRIWIANPTNHHLLSPVGAVGEILIEGRQVGRGYLKSHEQTAAAFITDPAWSKTPSANRKIYKSGDLARFNEDGSLVYLGRKDQQIKIRGQRVELTEIEYHLAAHPGVHSAAAVVPRQGCIMGHLVAIVVLTTPSKLPDADEREIRIASEAVGSSALTDLSTSLEQTLPRHMVPSLIIPILSLPLLVSGKVNRRALKQWLEDIDQEMSELLIGGYKSDPIDLPSNNVESCIRDVFSEVLNLPLSRIGVSNSFFSLGGDSILAMQMSSRLREQNIKISVQDIFEQKTIAKLAASAERNSISSVASPTRGTHLRLDTEIRTAFLSIFEKQYSPSPIEDAFPCSSMQETILTAQVLEPQAWTAIVHLEVELQLGIVPVDLDMLEDAWLRVVNHHGILRTVFVPLPHDNEWRYGQVVLKSTRPSVVRREISDTEASTLDLRPTTLPPHLPAHHLTITRTPSGKTFISLQISHALYDATALSILLRDVRLAYEGATLASSAPYRGYFMNTQFLEENSAVTHWKAVLEGYQYKAIKFSEPSNCPDTSNMRMVEADVADISKIHKYCREQSTTISNLFQTVWAICLRDFARDDDICFGNMISGRELAGSQFGSVIGPCVNILPCRVRFSPTTTVHDLQKALEGDLFATLSHQHCSLEKIRQHAGLEDTLLFDTYLNVRRARHQTQDCVSALSLQSVDSYMFEQYQIVVYVDELDDGVKISLSYRSPLIPDDRANALLESIQHVMGAVIDGPLTRLAIAT</sequence>
<keyword evidence="7" id="KW-1185">Reference proteome</keyword>
<dbReference type="Gene3D" id="3.40.50.12780">
    <property type="entry name" value="N-terminal domain of ligase-like"/>
    <property type="match status" value="4"/>
</dbReference>
<dbReference type="Pfam" id="PF00668">
    <property type="entry name" value="Condensation"/>
    <property type="match status" value="7"/>
</dbReference>
<dbReference type="Pfam" id="PF00550">
    <property type="entry name" value="PP-binding"/>
    <property type="match status" value="4"/>
</dbReference>
<dbReference type="SMART" id="SM00823">
    <property type="entry name" value="PKS_PP"/>
    <property type="match status" value="4"/>
</dbReference>
<dbReference type="PANTHER" id="PTHR45527">
    <property type="entry name" value="NONRIBOSOMAL PEPTIDE SYNTHETASE"/>
    <property type="match status" value="1"/>
</dbReference>
<proteinExistence type="predicted"/>
<dbReference type="EMBL" id="CP055901">
    <property type="protein sequence ID" value="QKX60888.1"/>
    <property type="molecule type" value="Genomic_DNA"/>
</dbReference>
<dbReference type="InterPro" id="IPR042099">
    <property type="entry name" value="ANL_N_sf"/>
</dbReference>
<feature type="domain" description="Carrier" evidence="5">
    <location>
        <begin position="4339"/>
        <end position="4417"/>
    </location>
</feature>
<dbReference type="RefSeq" id="XP_035347063.1">
    <property type="nucleotide sequence ID" value="XM_035491170.1"/>
</dbReference>
<evidence type="ECO:0000259" key="5">
    <source>
        <dbReference type="PROSITE" id="PS50075"/>
    </source>
</evidence>
<feature type="domain" description="Carrier" evidence="5">
    <location>
        <begin position="1307"/>
        <end position="1383"/>
    </location>
</feature>
<dbReference type="PANTHER" id="PTHR45527:SF1">
    <property type="entry name" value="FATTY ACID SYNTHASE"/>
    <property type="match status" value="1"/>
</dbReference>
<dbReference type="InterPro" id="IPR000873">
    <property type="entry name" value="AMP-dep_synth/lig_dom"/>
</dbReference>
<feature type="domain" description="Carrier" evidence="5">
    <location>
        <begin position="2826"/>
        <end position="2902"/>
    </location>
</feature>
<dbReference type="GO" id="GO:0031177">
    <property type="term" value="F:phosphopantetheine binding"/>
    <property type="evidence" value="ECO:0007669"/>
    <property type="project" value="InterPro"/>
</dbReference>
<dbReference type="NCBIfam" id="TIGR01733">
    <property type="entry name" value="AA-adenyl-dom"/>
    <property type="match status" value="4"/>
</dbReference>
<name>A0A7H8R4H3_TALRU</name>
<dbReference type="KEGG" id="trg:TRUGW13939_08034"/>
<dbReference type="GeneID" id="55995523"/>
<reference evidence="7" key="1">
    <citation type="submission" date="2020-06" db="EMBL/GenBank/DDBJ databases">
        <title>A chromosome-scale genome assembly of Talaromyces rugulosus W13939.</title>
        <authorList>
            <person name="Wang B."/>
            <person name="Guo L."/>
            <person name="Ye K."/>
            <person name="Wang L."/>
        </authorList>
    </citation>
    <scope>NUCLEOTIDE SEQUENCE [LARGE SCALE GENOMIC DNA]</scope>
    <source>
        <strain evidence="7">W13939</strain>
    </source>
</reference>
<dbReference type="CDD" id="cd05918">
    <property type="entry name" value="A_NRPS_SidN3_like"/>
    <property type="match status" value="4"/>
</dbReference>
<evidence type="ECO:0000313" key="6">
    <source>
        <dbReference type="EMBL" id="QKX60888.1"/>
    </source>
</evidence>
<dbReference type="NCBIfam" id="NF003417">
    <property type="entry name" value="PRK04813.1"/>
    <property type="match status" value="4"/>
</dbReference>
<dbReference type="GO" id="GO:0005737">
    <property type="term" value="C:cytoplasm"/>
    <property type="evidence" value="ECO:0007669"/>
    <property type="project" value="TreeGrafter"/>
</dbReference>
<accession>A0A7H8R4H3</accession>
<dbReference type="FunFam" id="3.40.50.12780:FF:000014">
    <property type="entry name" value="Nonribosomal peptide synthetase 1"/>
    <property type="match status" value="2"/>
</dbReference>
<dbReference type="FunFam" id="3.30.300.30:FF:000015">
    <property type="entry name" value="Nonribosomal peptide synthase SidD"/>
    <property type="match status" value="4"/>
</dbReference>
<dbReference type="InterPro" id="IPR006162">
    <property type="entry name" value="Ppantetheine_attach_site"/>
</dbReference>
<protein>
    <recommendedName>
        <fullName evidence="5">Carrier domain-containing protein</fullName>
    </recommendedName>
</protein>
<dbReference type="InterPro" id="IPR010071">
    <property type="entry name" value="AA_adenyl_dom"/>
</dbReference>
<dbReference type="InterPro" id="IPR001242">
    <property type="entry name" value="Condensation_dom"/>
</dbReference>
<evidence type="ECO:0000256" key="2">
    <source>
        <dbReference type="ARBA" id="ARBA00022553"/>
    </source>
</evidence>
<dbReference type="Gene3D" id="3.30.559.10">
    <property type="entry name" value="Chloramphenicol acetyltransferase-like domain"/>
    <property type="match status" value="7"/>
</dbReference>
<dbReference type="Gene3D" id="3.30.559.30">
    <property type="entry name" value="Nonribosomal peptide synthetase, condensation domain"/>
    <property type="match status" value="7"/>
</dbReference>
<dbReference type="CDD" id="cd19542">
    <property type="entry name" value="CT_NRPS-like"/>
    <property type="match status" value="5"/>
</dbReference>
<feature type="domain" description="Carrier" evidence="5">
    <location>
        <begin position="5450"/>
        <end position="5526"/>
    </location>
</feature>
<organism evidence="6 7">
    <name type="scientific">Talaromyces rugulosus</name>
    <name type="common">Penicillium rugulosum</name>
    <dbReference type="NCBI Taxonomy" id="121627"/>
    <lineage>
        <taxon>Eukaryota</taxon>
        <taxon>Fungi</taxon>
        <taxon>Dikarya</taxon>
        <taxon>Ascomycota</taxon>
        <taxon>Pezizomycotina</taxon>
        <taxon>Eurotiomycetes</taxon>
        <taxon>Eurotiomycetidae</taxon>
        <taxon>Eurotiales</taxon>
        <taxon>Trichocomaceae</taxon>
        <taxon>Talaromyces</taxon>
        <taxon>Talaromyces sect. Islandici</taxon>
    </lineage>
</organism>